<accession>A0A1X6WLD6</accession>
<sequence>MFLEVTKRRNPQLVEAAIKLHQEGSILPDTYILDLDRIEKNAKYLKRQADESGIELFYMTKQIGRNPLVSQAIKNAGIENAVVVDYKEALIMMEHNLPIGNVGHLVQVPTRLLEKIVAYGPKFMTVFSIEMLEKINDSAQKLGKKQKILLKVIEPTDEVYEGQFGGFHLSELRELALVTKKMKNIEISGITSFPCFLYDGESQLNPTNNVKTIEKATEILKESGINITELNIPSATCGKTIPFIQQIGGTQGEPGHALTGTTPLHAKLDLEELPSMIYVSEISHNLDGKAYLYGGGYYRRGHFDNALIIEENGQQETDQVESFGNESIDYYLSTKKSHPVGSTVLAAFRTQIFVTRSDVAVVSGISQGKPKVEGLYNSLGNLIRR</sequence>
<dbReference type="RefSeq" id="WP_086950709.1">
    <property type="nucleotide sequence ID" value="NZ_FWFD01000007.1"/>
</dbReference>
<proteinExistence type="predicted"/>
<dbReference type="Proteomes" id="UP000195918">
    <property type="component" value="Unassembled WGS sequence"/>
</dbReference>
<gene>
    <name evidence="3" type="ORF">FM121_03160</name>
</gene>
<reference evidence="4" key="1">
    <citation type="submission" date="2017-02" db="EMBL/GenBank/DDBJ databases">
        <authorList>
            <person name="Dridi B."/>
        </authorList>
    </citation>
    <scope>NUCLEOTIDE SEQUENCE [LARGE SCALE GENOMIC DNA]</scope>
    <source>
        <strain evidence="4">bH819</strain>
    </source>
</reference>
<dbReference type="InterPro" id="IPR029066">
    <property type="entry name" value="PLP-binding_barrel"/>
</dbReference>
<dbReference type="OrthoDB" id="3189402at2"/>
<keyword evidence="4" id="KW-1185">Reference proteome</keyword>
<protein>
    <submittedName>
        <fullName evidence="3">Protein containing an Alanine Racemase Domain</fullName>
    </submittedName>
</protein>
<name>A0A1X6WLD6_9ENTE</name>
<feature type="domain" description="Alanine racemase N-terminal" evidence="1">
    <location>
        <begin position="34"/>
        <end position="263"/>
    </location>
</feature>
<dbReference type="Pfam" id="PF01168">
    <property type="entry name" value="Ala_racemase_N"/>
    <property type="match status" value="1"/>
</dbReference>
<dbReference type="SUPFAM" id="SSF51419">
    <property type="entry name" value="PLP-binding barrel"/>
    <property type="match status" value="1"/>
</dbReference>
<evidence type="ECO:0000313" key="3">
    <source>
        <dbReference type="EMBL" id="SLM85069.1"/>
    </source>
</evidence>
<evidence type="ECO:0000313" key="4">
    <source>
        <dbReference type="Proteomes" id="UP000195918"/>
    </source>
</evidence>
<evidence type="ECO:0000259" key="2">
    <source>
        <dbReference type="Pfam" id="PF21279"/>
    </source>
</evidence>
<dbReference type="InterPro" id="IPR001608">
    <property type="entry name" value="Ala_racemase_N"/>
</dbReference>
<dbReference type="Gene3D" id="2.40.37.30">
    <property type="match status" value="2"/>
</dbReference>
<dbReference type="EMBL" id="FWFD01000007">
    <property type="protein sequence ID" value="SLM85069.1"/>
    <property type="molecule type" value="Genomic_DNA"/>
</dbReference>
<organism evidence="3 4">
    <name type="scientific">Vagococcus fluvialis bH819</name>
    <dbReference type="NCBI Taxonomy" id="1255619"/>
    <lineage>
        <taxon>Bacteria</taxon>
        <taxon>Bacillati</taxon>
        <taxon>Bacillota</taxon>
        <taxon>Bacilli</taxon>
        <taxon>Lactobacillales</taxon>
        <taxon>Enterococcaceae</taxon>
        <taxon>Vagococcus</taxon>
    </lineage>
</organism>
<feature type="domain" description="YhfX-like C-terminal" evidence="2">
    <location>
        <begin position="277"/>
        <end position="372"/>
    </location>
</feature>
<evidence type="ECO:0000259" key="1">
    <source>
        <dbReference type="Pfam" id="PF01168"/>
    </source>
</evidence>
<dbReference type="InterPro" id="IPR048449">
    <property type="entry name" value="YhfX-like_C"/>
</dbReference>
<dbReference type="Pfam" id="PF21279">
    <property type="entry name" value="YhfX-like_C"/>
    <property type="match status" value="1"/>
</dbReference>
<dbReference type="CDD" id="cd06811">
    <property type="entry name" value="PLPDE_III_yhfX_like"/>
    <property type="match status" value="1"/>
</dbReference>
<dbReference type="AlphaFoldDB" id="A0A1X6WLD6"/>